<evidence type="ECO:0000256" key="5">
    <source>
        <dbReference type="ARBA" id="ARBA00022840"/>
    </source>
</evidence>
<dbReference type="GO" id="GO:0016301">
    <property type="term" value="F:kinase activity"/>
    <property type="evidence" value="ECO:0007669"/>
    <property type="project" value="UniProtKB-KW"/>
</dbReference>
<dbReference type="AlphaFoldDB" id="A0A1U9K4S9"/>
<dbReference type="GO" id="GO:0005524">
    <property type="term" value="F:ATP binding"/>
    <property type="evidence" value="ECO:0007669"/>
    <property type="project" value="UniProtKB-KW"/>
</dbReference>
<evidence type="ECO:0000256" key="3">
    <source>
        <dbReference type="ARBA" id="ARBA00022741"/>
    </source>
</evidence>
<evidence type="ECO:0000259" key="6">
    <source>
        <dbReference type="Pfam" id="PF00294"/>
    </source>
</evidence>
<dbReference type="SUPFAM" id="SSF53613">
    <property type="entry name" value="Ribokinase-like"/>
    <property type="match status" value="1"/>
</dbReference>
<dbReference type="PROSITE" id="PS00584">
    <property type="entry name" value="PFKB_KINASES_2"/>
    <property type="match status" value="1"/>
</dbReference>
<name>A0A1U9K4S9_9BACL</name>
<proteinExistence type="inferred from homology"/>
<evidence type="ECO:0000256" key="4">
    <source>
        <dbReference type="ARBA" id="ARBA00022777"/>
    </source>
</evidence>
<keyword evidence="8" id="KW-1185">Reference proteome</keyword>
<dbReference type="RefSeq" id="WP_077718840.1">
    <property type="nucleotide sequence ID" value="NZ_CP019699.1"/>
</dbReference>
<dbReference type="KEGG" id="ntr:B0W44_03775"/>
<dbReference type="InterPro" id="IPR002173">
    <property type="entry name" value="Carboh/pur_kinase_PfkB_CS"/>
</dbReference>
<protein>
    <submittedName>
        <fullName evidence="7">2-dehydro-3-deoxygluconokinase</fullName>
    </submittedName>
</protein>
<keyword evidence="2" id="KW-0808">Transferase</keyword>
<dbReference type="InterPro" id="IPR050306">
    <property type="entry name" value="PfkB_Carbo_kinase"/>
</dbReference>
<dbReference type="OrthoDB" id="9813569at2"/>
<evidence type="ECO:0000313" key="7">
    <source>
        <dbReference type="EMBL" id="AQS55020.1"/>
    </source>
</evidence>
<keyword evidence="3" id="KW-0547">Nucleotide-binding</keyword>
<dbReference type="Pfam" id="PF00294">
    <property type="entry name" value="PfkB"/>
    <property type="match status" value="1"/>
</dbReference>
<dbReference type="InterPro" id="IPR029056">
    <property type="entry name" value="Ribokinase-like"/>
</dbReference>
<dbReference type="CDD" id="cd01166">
    <property type="entry name" value="KdgK"/>
    <property type="match status" value="1"/>
</dbReference>
<dbReference type="STRING" id="1471761.B0W44_03775"/>
<organism evidence="7 8">
    <name type="scientific">Novibacillus thermophilus</name>
    <dbReference type="NCBI Taxonomy" id="1471761"/>
    <lineage>
        <taxon>Bacteria</taxon>
        <taxon>Bacillati</taxon>
        <taxon>Bacillota</taxon>
        <taxon>Bacilli</taxon>
        <taxon>Bacillales</taxon>
        <taxon>Thermoactinomycetaceae</taxon>
        <taxon>Novibacillus</taxon>
    </lineage>
</organism>
<keyword evidence="4 7" id="KW-0418">Kinase</keyword>
<reference evidence="7 8" key="1">
    <citation type="journal article" date="2015" name="Int. J. Syst. Evol. Microbiol.">
        <title>Novibacillus thermophilus gen. nov., sp. nov., a Gram-staining-negative and moderately thermophilic member of the family Thermoactinomycetaceae.</title>
        <authorList>
            <person name="Yang G."/>
            <person name="Chen J."/>
            <person name="Zhou S."/>
        </authorList>
    </citation>
    <scope>NUCLEOTIDE SEQUENCE [LARGE SCALE GENOMIC DNA]</scope>
    <source>
        <strain evidence="7 8">SG-1</strain>
    </source>
</reference>
<keyword evidence="5" id="KW-0067">ATP-binding</keyword>
<gene>
    <name evidence="7" type="ORF">B0W44_03775</name>
</gene>
<feature type="domain" description="Carbohydrate kinase PfkB" evidence="6">
    <location>
        <begin position="2"/>
        <end position="300"/>
    </location>
</feature>
<dbReference type="EMBL" id="CP019699">
    <property type="protein sequence ID" value="AQS55020.1"/>
    <property type="molecule type" value="Genomic_DNA"/>
</dbReference>
<comment type="similarity">
    <text evidence="1">Belongs to the carbohydrate kinase PfkB family.</text>
</comment>
<evidence type="ECO:0000256" key="2">
    <source>
        <dbReference type="ARBA" id="ARBA00022679"/>
    </source>
</evidence>
<accession>A0A1U9K4S9</accession>
<evidence type="ECO:0000256" key="1">
    <source>
        <dbReference type="ARBA" id="ARBA00010688"/>
    </source>
</evidence>
<dbReference type="PANTHER" id="PTHR43085:SF1">
    <property type="entry name" value="PSEUDOURIDINE KINASE-RELATED"/>
    <property type="match status" value="1"/>
</dbReference>
<dbReference type="Gene3D" id="3.40.1190.20">
    <property type="match status" value="1"/>
</dbReference>
<dbReference type="InterPro" id="IPR011611">
    <property type="entry name" value="PfkB_dom"/>
</dbReference>
<sequence>MDVVTLGESMVLLTPTRTGPLRYAHTFNRQLGGAESNVAIGLARLGKEVGWISKVGADEFGEYVISTVRGEGVDTTSVKRDSQAPTGLYIKELRTTDRFRVFYYRHDSAASRLTPSDLDESYISQAKVLHLTGITPALSESCKETVEHAFEIARRHNQIVSFDPNIRLKLWTVDEASSVLRHFISKSDIVLPGLDEGELLYNEADPERLAEKILDTGPGVCVVKLGAKGAYFATKDGEKGFVPGLKFKQIVDPVGAGDGFAAGFLCGYLEGQSWYDAVKMGNKVGGIVTQFAGDMEGLPTQEDLEAIETEQEDVTR</sequence>
<evidence type="ECO:0000313" key="8">
    <source>
        <dbReference type="Proteomes" id="UP000188603"/>
    </source>
</evidence>
<dbReference type="PANTHER" id="PTHR43085">
    <property type="entry name" value="HEXOKINASE FAMILY MEMBER"/>
    <property type="match status" value="1"/>
</dbReference>
<dbReference type="Proteomes" id="UP000188603">
    <property type="component" value="Chromosome"/>
</dbReference>